<dbReference type="RefSeq" id="WP_167806475.1">
    <property type="nucleotide sequence ID" value="NZ_JAAVMB010000003.1"/>
</dbReference>
<reference evidence="2 3" key="1">
    <citation type="submission" date="2020-03" db="EMBL/GenBank/DDBJ databases">
        <title>Bacterial samples isolated from urine from healthy bovine heifers (Gyr breed).</title>
        <authorList>
            <person name="Giannattasio-Ferraz S."/>
            <person name="Maskeri L."/>
            <person name="Penido A."/>
            <person name="Barbosa-Stancioli E.F."/>
            <person name="Putonti C."/>
        </authorList>
    </citation>
    <scope>NUCLEOTIDE SEQUENCE [LARGE SCALE GENOMIC DNA]</scope>
    <source>
        <strain evidence="2 3">UFMG-H7</strain>
    </source>
</reference>
<protein>
    <submittedName>
        <fullName evidence="2">Uncharacterized protein</fullName>
    </submittedName>
</protein>
<sequence>MTLKFKRVISHLYIALMTASIILTLTDIAYIFTVFMTYFAMRVSANLIEGEL</sequence>
<keyword evidence="1" id="KW-0812">Transmembrane</keyword>
<organism evidence="2 3">
    <name type="scientific">Vagococcus fluvialis</name>
    <dbReference type="NCBI Taxonomy" id="2738"/>
    <lineage>
        <taxon>Bacteria</taxon>
        <taxon>Bacillati</taxon>
        <taxon>Bacillota</taxon>
        <taxon>Bacilli</taxon>
        <taxon>Lactobacillales</taxon>
        <taxon>Enterococcaceae</taxon>
        <taxon>Vagococcus</taxon>
    </lineage>
</organism>
<accession>A0A7X6D7N9</accession>
<gene>
    <name evidence="2" type="ORF">HED35_03895</name>
</gene>
<name>A0A7X6D7N9_9ENTE</name>
<evidence type="ECO:0000313" key="2">
    <source>
        <dbReference type="EMBL" id="NKC67220.1"/>
    </source>
</evidence>
<comment type="caution">
    <text evidence="2">The sequence shown here is derived from an EMBL/GenBank/DDBJ whole genome shotgun (WGS) entry which is preliminary data.</text>
</comment>
<feature type="transmembrane region" description="Helical" evidence="1">
    <location>
        <begin position="12"/>
        <end position="41"/>
    </location>
</feature>
<dbReference type="AlphaFoldDB" id="A0A7X6D7N9"/>
<evidence type="ECO:0000256" key="1">
    <source>
        <dbReference type="SAM" id="Phobius"/>
    </source>
</evidence>
<proteinExistence type="predicted"/>
<keyword evidence="1" id="KW-1133">Transmembrane helix</keyword>
<keyword evidence="1" id="KW-0472">Membrane</keyword>
<dbReference type="Proteomes" id="UP000521358">
    <property type="component" value="Unassembled WGS sequence"/>
</dbReference>
<dbReference type="EMBL" id="JAAVMB010000003">
    <property type="protein sequence ID" value="NKC67220.1"/>
    <property type="molecule type" value="Genomic_DNA"/>
</dbReference>
<evidence type="ECO:0000313" key="3">
    <source>
        <dbReference type="Proteomes" id="UP000521358"/>
    </source>
</evidence>